<dbReference type="PANTHER" id="PTHR30469">
    <property type="entry name" value="MULTIDRUG RESISTANCE PROTEIN MDTA"/>
    <property type="match status" value="1"/>
</dbReference>
<dbReference type="Gene3D" id="1.10.287.470">
    <property type="entry name" value="Helix hairpin bin"/>
    <property type="match status" value="1"/>
</dbReference>
<evidence type="ECO:0000313" key="5">
    <source>
        <dbReference type="Proteomes" id="UP000518681"/>
    </source>
</evidence>
<dbReference type="SUPFAM" id="SSF111369">
    <property type="entry name" value="HlyD-like secretion proteins"/>
    <property type="match status" value="1"/>
</dbReference>
<sequence length="377" mass="40617">MKQERTDTRRGPWRRFRGPLIRLAVVAIVAAALKFAVFRPPVVIVATVTVGDMPAEVEGTGTVTADILADIAPKITGRVEQVFANEGDTVQRGQIIATLDQTDARSTLDAARARLAAAKATAGERQREWDREKTLIKTGAVSTEDAQQYGERLSVAQETVAATAAESRTAEYILSLTQVPSLVSGIVTRRWAVPGESVVPGQRMFTVADTHVIYVNTHLDQDFAGKLRQGEAATVVLRGRESQPLTGRVLRISPQADAATEETVAEVAFTIPPDEFQVDQWANVYIRVGEAKHALIVPEAAIMPMGNSNFVFVVGPGNVLRREAVTVLADSPRRPMVAVAGKLSSGDRVVLMPMGRKAGERVRPHVGAGMPDEEGTT</sequence>
<dbReference type="Gene3D" id="2.40.420.20">
    <property type="match status" value="1"/>
</dbReference>
<organism evidence="4 5">
    <name type="scientific">Paraburkholderia fungorum</name>
    <dbReference type="NCBI Taxonomy" id="134537"/>
    <lineage>
        <taxon>Bacteria</taxon>
        <taxon>Pseudomonadati</taxon>
        <taxon>Pseudomonadota</taxon>
        <taxon>Betaproteobacteria</taxon>
        <taxon>Burkholderiales</taxon>
        <taxon>Burkholderiaceae</taxon>
        <taxon>Paraburkholderia</taxon>
    </lineage>
</organism>
<comment type="caution">
    <text evidence="4">The sequence shown here is derived from an EMBL/GenBank/DDBJ whole genome shotgun (WGS) entry which is preliminary data.</text>
</comment>
<dbReference type="InterPro" id="IPR058647">
    <property type="entry name" value="BSH_CzcB-like"/>
</dbReference>
<gene>
    <name evidence="4" type="ORF">GGD69_005007</name>
</gene>
<feature type="domain" description="CzcB-like barrel-sandwich hybrid" evidence="3">
    <location>
        <begin position="69"/>
        <end position="209"/>
    </location>
</feature>
<feature type="transmembrane region" description="Helical" evidence="2">
    <location>
        <begin position="20"/>
        <end position="38"/>
    </location>
</feature>
<dbReference type="GO" id="GO:1990281">
    <property type="term" value="C:efflux pump complex"/>
    <property type="evidence" value="ECO:0007669"/>
    <property type="project" value="TreeGrafter"/>
</dbReference>
<proteinExistence type="inferred from homology"/>
<dbReference type="Gene3D" id="2.40.50.100">
    <property type="match status" value="1"/>
</dbReference>
<name>A0AAW3V0F5_9BURK</name>
<accession>A0AAW3V0F5</accession>
<dbReference type="Proteomes" id="UP000518681">
    <property type="component" value="Unassembled WGS sequence"/>
</dbReference>
<dbReference type="InterPro" id="IPR006143">
    <property type="entry name" value="RND_pump_MFP"/>
</dbReference>
<comment type="similarity">
    <text evidence="1">Belongs to the membrane fusion protein (MFP) (TC 8.A.1) family.</text>
</comment>
<protein>
    <submittedName>
        <fullName evidence="4">HlyD family secretion protein</fullName>
    </submittedName>
</protein>
<keyword evidence="2" id="KW-1133">Transmembrane helix</keyword>
<dbReference type="EMBL" id="JACIIK010000009">
    <property type="protein sequence ID" value="MBB6204113.1"/>
    <property type="molecule type" value="Genomic_DNA"/>
</dbReference>
<evidence type="ECO:0000256" key="2">
    <source>
        <dbReference type="SAM" id="Phobius"/>
    </source>
</evidence>
<dbReference type="RefSeq" id="WP_183803032.1">
    <property type="nucleotide sequence ID" value="NZ_JACIII010000019.1"/>
</dbReference>
<dbReference type="Gene3D" id="2.40.30.170">
    <property type="match status" value="1"/>
</dbReference>
<keyword evidence="2" id="KW-0812">Transmembrane</keyword>
<evidence type="ECO:0000259" key="3">
    <source>
        <dbReference type="Pfam" id="PF25973"/>
    </source>
</evidence>
<dbReference type="Pfam" id="PF25973">
    <property type="entry name" value="BSH_CzcB"/>
    <property type="match status" value="1"/>
</dbReference>
<reference evidence="4 5" key="1">
    <citation type="submission" date="2020-08" db="EMBL/GenBank/DDBJ databases">
        <title>Genomic Encyclopedia of Type Strains, Phase IV (KMG-V): Genome sequencing to study the core and pangenomes of soil and plant-associated prokaryotes.</title>
        <authorList>
            <person name="Whitman W."/>
        </authorList>
    </citation>
    <scope>NUCLEOTIDE SEQUENCE [LARGE SCALE GENOMIC DNA]</scope>
    <source>
        <strain evidence="4 5">SEMIA 4013</strain>
    </source>
</reference>
<dbReference type="PANTHER" id="PTHR30469:SF15">
    <property type="entry name" value="HLYD FAMILY OF SECRETION PROTEINS"/>
    <property type="match status" value="1"/>
</dbReference>
<keyword evidence="2" id="KW-0472">Membrane</keyword>
<dbReference type="NCBIfam" id="TIGR01730">
    <property type="entry name" value="RND_mfp"/>
    <property type="match status" value="1"/>
</dbReference>
<dbReference type="GO" id="GO:0015562">
    <property type="term" value="F:efflux transmembrane transporter activity"/>
    <property type="evidence" value="ECO:0007669"/>
    <property type="project" value="TreeGrafter"/>
</dbReference>
<evidence type="ECO:0000256" key="1">
    <source>
        <dbReference type="ARBA" id="ARBA00009477"/>
    </source>
</evidence>
<evidence type="ECO:0000313" key="4">
    <source>
        <dbReference type="EMBL" id="MBB6204113.1"/>
    </source>
</evidence>
<dbReference type="AlphaFoldDB" id="A0AAW3V0F5"/>